<dbReference type="RefSeq" id="XP_024716628.1">
    <property type="nucleotide sequence ID" value="XM_024867794.1"/>
</dbReference>
<reference evidence="2 3" key="1">
    <citation type="journal article" date="2018" name="New Phytol.">
        <title>Comparative genomics and transcriptomics depict ericoid mycorrhizal fungi as versatile saprotrophs and plant mutualists.</title>
        <authorList>
            <person name="Martino E."/>
            <person name="Morin E."/>
            <person name="Grelet G.A."/>
            <person name="Kuo A."/>
            <person name="Kohler A."/>
            <person name="Daghino S."/>
            <person name="Barry K.W."/>
            <person name="Cichocki N."/>
            <person name="Clum A."/>
            <person name="Dockter R.B."/>
            <person name="Hainaut M."/>
            <person name="Kuo R.C."/>
            <person name="LaButti K."/>
            <person name="Lindahl B.D."/>
            <person name="Lindquist E.A."/>
            <person name="Lipzen A."/>
            <person name="Khouja H.R."/>
            <person name="Magnuson J."/>
            <person name="Murat C."/>
            <person name="Ohm R.A."/>
            <person name="Singer S.W."/>
            <person name="Spatafora J.W."/>
            <person name="Wang M."/>
            <person name="Veneault-Fourrey C."/>
            <person name="Henrissat B."/>
            <person name="Grigoriev I.V."/>
            <person name="Martin F.M."/>
            <person name="Perotto S."/>
        </authorList>
    </citation>
    <scope>NUCLEOTIDE SEQUENCE [LARGE SCALE GENOMIC DNA]</scope>
    <source>
        <strain evidence="2 3">ATCC 22711</strain>
    </source>
</reference>
<gene>
    <name evidence="2" type="ORF">M430DRAFT_45808</name>
</gene>
<dbReference type="Proteomes" id="UP000241818">
    <property type="component" value="Unassembled WGS sequence"/>
</dbReference>
<sequence length="74" mass="7566">MQFSIITILSLVAVAFAAPISIPSRVDDLTSRQDITARQAPAPPTEASAMSDANGNVVAFDSTGVYQAATAAGQ</sequence>
<protein>
    <submittedName>
        <fullName evidence="2">Uncharacterized protein</fullName>
    </submittedName>
</protein>
<dbReference type="GeneID" id="36575875"/>
<feature type="signal peptide" evidence="1">
    <location>
        <begin position="1"/>
        <end position="17"/>
    </location>
</feature>
<accession>A0A2T3APQ2</accession>
<dbReference type="EMBL" id="KZ679019">
    <property type="protein sequence ID" value="PSS06972.1"/>
    <property type="molecule type" value="Genomic_DNA"/>
</dbReference>
<evidence type="ECO:0000313" key="2">
    <source>
        <dbReference type="EMBL" id="PSS06972.1"/>
    </source>
</evidence>
<dbReference type="OrthoDB" id="4835952at2759"/>
<evidence type="ECO:0000313" key="3">
    <source>
        <dbReference type="Proteomes" id="UP000241818"/>
    </source>
</evidence>
<evidence type="ECO:0000256" key="1">
    <source>
        <dbReference type="SAM" id="SignalP"/>
    </source>
</evidence>
<proteinExistence type="predicted"/>
<organism evidence="2 3">
    <name type="scientific">Amorphotheca resinae ATCC 22711</name>
    <dbReference type="NCBI Taxonomy" id="857342"/>
    <lineage>
        <taxon>Eukaryota</taxon>
        <taxon>Fungi</taxon>
        <taxon>Dikarya</taxon>
        <taxon>Ascomycota</taxon>
        <taxon>Pezizomycotina</taxon>
        <taxon>Leotiomycetes</taxon>
        <taxon>Helotiales</taxon>
        <taxon>Amorphothecaceae</taxon>
        <taxon>Amorphotheca</taxon>
    </lineage>
</organism>
<keyword evidence="1" id="KW-0732">Signal</keyword>
<dbReference type="AlphaFoldDB" id="A0A2T3APQ2"/>
<feature type="chain" id="PRO_5015399783" evidence="1">
    <location>
        <begin position="18"/>
        <end position="74"/>
    </location>
</feature>
<keyword evidence="3" id="KW-1185">Reference proteome</keyword>
<dbReference type="InParanoid" id="A0A2T3APQ2"/>
<name>A0A2T3APQ2_AMORE</name>